<proteinExistence type="predicted"/>
<sequence>MDCNRQEALRAKNVAEKKMENKDFTGARKTALKAQQLFPDLENIAQMLIVCDVHCSAEKKFCNEKDWYGILQVEQTANDATIRKQYRKFALLLHPDKNKFAGAEAAFKLIGEAQAVLLDRQKRAAHDRSRNSYYPSRNIYVNVDIGVQNHTGTNFTNLNPQQHQSGQSASQQGSNDGSSTFWTVCPFCSIRFQYYLEVLNRSLRCQSCNRPFVAYDMSAQGTVPPAYSNPQPFVQPKGGPNHQSFKVEVGVGSQGKSRSRNVNTQPFDKKVRTSHISRKLNGKRQREKVVEISESSDSIRSSDSESDMASDDIISDEDVVTGERKGATFREENARRSARKKQQVSYKENASDDDSDDINISKRENGLTDDLEHHEKELKQKHGLYPEETLLNRKGETKEVLGKTVEGSKTTAEVSEHFKPDSACNVTEQPNIIVCPDAEFNDFDKDKKKDCFAAGQVWAVYDTHDGMPRFYAVIKKVFSSRFKLRITWFEPEPSDEDEINWVNKQLPVACGMYGLRHSETTEDLPMFSHRVLCEKIGSNTFKVYPRKGETWALYKNWDIKWYMDVESHQKYEIEFAEILTDYVEGEGVFIAYLAKLKGFVSLFARVKKEGAYPIKISYAELFRFSHRVPSFKMTGQERVGVPVGSWELDPAALPSSIEEVAVPNDLEVKVGHSPSDGVSRRSSDRLKPMMAPDGDLHAFQANSETSNFAKNNGSVKSVEDCRAPLPTTQGPMEVPDPQFYNFDDGKSPEKFQAGQIWAFYSDEDGLPRYYGEIMEIRRSPGLELHVMWLASCWLPDNTIRWEDNDMLISCGRFKSKIGNSNVYTDTLSLSHQVSVNFDVGSNEYSIFPRKGEVWALYRKWSPKIKGSDLVNWEYDVVEILEENAAWFEVLFMEIVGGYNSVFKPKTCDGSPFTMRVPQAQLLRFSHQIPEFKLTEKHGDLKGFWELDPGAVPVHFWTSQ</sequence>
<feature type="compositionally biased region" description="Low complexity" evidence="1">
    <location>
        <begin position="161"/>
        <end position="174"/>
    </location>
</feature>
<dbReference type="Pfam" id="PF00226">
    <property type="entry name" value="DnaJ"/>
    <property type="match status" value="1"/>
</dbReference>
<dbReference type="Pfam" id="PF11926">
    <property type="entry name" value="DUF3444"/>
    <property type="match status" value="2"/>
</dbReference>
<feature type="region of interest" description="Disordered" evidence="1">
    <location>
        <begin position="226"/>
        <end position="371"/>
    </location>
</feature>
<dbReference type="Gene3D" id="1.10.287.110">
    <property type="entry name" value="DnaJ domain"/>
    <property type="match status" value="1"/>
</dbReference>
<feature type="domain" description="J" evidence="2">
    <location>
        <begin position="66"/>
        <end position="130"/>
    </location>
</feature>
<organism evidence="3 4">
    <name type="scientific">Acacia crassicarpa</name>
    <name type="common">northern wattle</name>
    <dbReference type="NCBI Taxonomy" id="499986"/>
    <lineage>
        <taxon>Eukaryota</taxon>
        <taxon>Viridiplantae</taxon>
        <taxon>Streptophyta</taxon>
        <taxon>Embryophyta</taxon>
        <taxon>Tracheophyta</taxon>
        <taxon>Spermatophyta</taxon>
        <taxon>Magnoliopsida</taxon>
        <taxon>eudicotyledons</taxon>
        <taxon>Gunneridae</taxon>
        <taxon>Pentapetalae</taxon>
        <taxon>rosids</taxon>
        <taxon>fabids</taxon>
        <taxon>Fabales</taxon>
        <taxon>Fabaceae</taxon>
        <taxon>Caesalpinioideae</taxon>
        <taxon>mimosoid clade</taxon>
        <taxon>Acacieae</taxon>
        <taxon>Acacia</taxon>
    </lineage>
</organism>
<evidence type="ECO:0000259" key="2">
    <source>
        <dbReference type="PROSITE" id="PS50076"/>
    </source>
</evidence>
<feature type="compositionally biased region" description="Basic residues" evidence="1">
    <location>
        <begin position="272"/>
        <end position="286"/>
    </location>
</feature>
<evidence type="ECO:0000313" key="3">
    <source>
        <dbReference type="EMBL" id="KAK4283563.1"/>
    </source>
</evidence>
<dbReference type="SMART" id="SM00271">
    <property type="entry name" value="DnaJ"/>
    <property type="match status" value="1"/>
</dbReference>
<evidence type="ECO:0000313" key="4">
    <source>
        <dbReference type="Proteomes" id="UP001293593"/>
    </source>
</evidence>
<reference evidence="3" key="1">
    <citation type="submission" date="2023-10" db="EMBL/GenBank/DDBJ databases">
        <title>Chromosome-level genome of the transformable northern wattle, Acacia crassicarpa.</title>
        <authorList>
            <person name="Massaro I."/>
            <person name="Sinha N.R."/>
            <person name="Poethig S."/>
            <person name="Leichty A.R."/>
        </authorList>
    </citation>
    <scope>NUCLEOTIDE SEQUENCE</scope>
    <source>
        <strain evidence="3">Acra3RX</strain>
        <tissue evidence="3">Leaf</tissue>
    </source>
</reference>
<accession>A0AAE1TFV1</accession>
<dbReference type="EMBL" id="JAWXYG010000001">
    <property type="protein sequence ID" value="KAK4283563.1"/>
    <property type="molecule type" value="Genomic_DNA"/>
</dbReference>
<feature type="compositionally biased region" description="Low complexity" evidence="1">
    <location>
        <begin position="292"/>
        <end position="301"/>
    </location>
</feature>
<feature type="compositionally biased region" description="Acidic residues" evidence="1">
    <location>
        <begin position="304"/>
        <end position="320"/>
    </location>
</feature>
<feature type="compositionally biased region" description="Basic and acidic residues" evidence="1">
    <location>
        <begin position="359"/>
        <end position="371"/>
    </location>
</feature>
<dbReference type="SUPFAM" id="SSF46565">
    <property type="entry name" value="Chaperone J-domain"/>
    <property type="match status" value="1"/>
</dbReference>
<dbReference type="InterPro" id="IPR024593">
    <property type="entry name" value="DUF3444"/>
</dbReference>
<feature type="compositionally biased region" description="Basic and acidic residues" evidence="1">
    <location>
        <begin position="321"/>
        <end position="335"/>
    </location>
</feature>
<dbReference type="InterPro" id="IPR036869">
    <property type="entry name" value="J_dom_sf"/>
</dbReference>
<gene>
    <name evidence="3" type="ORF">QN277_000500</name>
</gene>
<dbReference type="PROSITE" id="PS50076">
    <property type="entry name" value="DNAJ_2"/>
    <property type="match status" value="1"/>
</dbReference>
<evidence type="ECO:0000256" key="1">
    <source>
        <dbReference type="SAM" id="MobiDB-lite"/>
    </source>
</evidence>
<dbReference type="Proteomes" id="UP001293593">
    <property type="component" value="Unassembled WGS sequence"/>
</dbReference>
<keyword evidence="4" id="KW-1185">Reference proteome</keyword>
<name>A0AAE1TFV1_9FABA</name>
<dbReference type="PRINTS" id="PR00625">
    <property type="entry name" value="JDOMAIN"/>
</dbReference>
<feature type="compositionally biased region" description="Polar residues" evidence="1">
    <location>
        <begin position="254"/>
        <end position="266"/>
    </location>
</feature>
<dbReference type="PANTHER" id="PTHR45089">
    <property type="entry name" value="DNAJ HEAT SHOCK AMINO-TERMINAL DOMAIN PROTEIN-RELATED"/>
    <property type="match status" value="1"/>
</dbReference>
<dbReference type="PANTHER" id="PTHR45089:SF24">
    <property type="entry name" value="DNAJ HEAT SHOCK N-TERMINAL DOMAIN-CONTAINING PROTEIN"/>
    <property type="match status" value="1"/>
</dbReference>
<dbReference type="InterPro" id="IPR001623">
    <property type="entry name" value="DnaJ_domain"/>
</dbReference>
<feature type="region of interest" description="Disordered" evidence="1">
    <location>
        <begin position="152"/>
        <end position="174"/>
    </location>
</feature>
<comment type="caution">
    <text evidence="3">The sequence shown here is derived from an EMBL/GenBank/DDBJ whole genome shotgun (WGS) entry which is preliminary data.</text>
</comment>
<protein>
    <recommendedName>
        <fullName evidence="2">J domain-containing protein</fullName>
    </recommendedName>
</protein>
<dbReference type="CDD" id="cd06257">
    <property type="entry name" value="DnaJ"/>
    <property type="match status" value="1"/>
</dbReference>
<dbReference type="AlphaFoldDB" id="A0AAE1TFV1"/>